<feature type="region of interest" description="Disordered" evidence="9">
    <location>
        <begin position="1"/>
        <end position="30"/>
    </location>
</feature>
<comment type="caution">
    <text evidence="11">The sequence shown here is derived from an EMBL/GenBank/DDBJ whole genome shotgun (WGS) entry which is preliminary data.</text>
</comment>
<feature type="region of interest" description="Disordered" evidence="9">
    <location>
        <begin position="307"/>
        <end position="336"/>
    </location>
</feature>
<dbReference type="PROSITE" id="PS50024">
    <property type="entry name" value="SEA"/>
    <property type="match status" value="1"/>
</dbReference>
<dbReference type="InterPro" id="IPR000082">
    <property type="entry name" value="SEA_dom"/>
</dbReference>
<comment type="subcellular location">
    <subcellularLocation>
        <location evidence="2">Endomembrane system</location>
    </subcellularLocation>
    <subcellularLocation>
        <location evidence="1">Membrane</location>
        <topology evidence="1">Single-pass membrane protein</topology>
    </subcellularLocation>
</comment>
<feature type="compositionally biased region" description="Polar residues" evidence="9">
    <location>
        <begin position="307"/>
        <end position="318"/>
    </location>
</feature>
<dbReference type="Pfam" id="PF00057">
    <property type="entry name" value="Ldl_recept_a"/>
    <property type="match status" value="3"/>
</dbReference>
<keyword evidence="6" id="KW-0472">Membrane</keyword>
<feature type="disulfide bond" evidence="8">
    <location>
        <begin position="531"/>
        <end position="543"/>
    </location>
</feature>
<sequence>MGKLTVDKVTPKKPSSAESKSTEQTTESNFFGGSWFTVKPAWFTLQPTLTQLPPEEQEPIPTKTSGFKGSPSANIKVKPKDKNSGAPPFILSPSSYTLPPSGLDFESITTKPSEESVKVETTTESSPNIFGGSWFTLKPSWFTLQPASVESPVISKTTEVTTEAIVPSIVQETTTEESSFFKPWFSFSAPSSEPPEKNETEGKVDNEVEVFAEPKQNLEVSTESQSPNLFGGSWFTVKPSWFTLKPSEKEEKPVDQLSENIESNTIEPEPTTSSTTTVKVTTEGSSNVFGGSWFTIKPLWFTLQPATTESQTDNINTKSDSKENGYDAPTTEPSITTSVDIDSTVEVIEITTTRVNPETNVDDITTIPTTTTRRSFSRFPDDNDDEDNLLSSGERSGDGDPGIVTTPKQSDVKVYYRITLVVREPFIDEFNDRNSYKYREFADHVKVAIEDVYSGTPGINSLSVISLQKRPVDPFTSRVILDLGINTASVDDQKLKDILLNHIREKRRFGNYEALEDEFSFVKFDAPYHTCEEYEVPCRSGACINATSRCDGFPDCSDKSDEEGCAPKTEYPDIPNTTQPTTTTSTTTSTTTTTTTESAFEGSGDDNSRGDNCRADDSVTCSDGSRIICSDQLCDGVPDCDDGGDEKKCPSDCTSGEFSCDLTRCIPAKQRCDGTPDCHDQTDEEECSTCAGDAFHCDNFKCILASKKCDGNYDCSDGTDEDNCISDQSCPTACAPWLEFMQPAKYFYPRLKN</sequence>
<dbReference type="InterPro" id="IPR050685">
    <property type="entry name" value="LDLR"/>
</dbReference>
<evidence type="ECO:0000313" key="11">
    <source>
        <dbReference type="EMBL" id="KAL3282977.1"/>
    </source>
</evidence>
<dbReference type="SUPFAM" id="SSF57424">
    <property type="entry name" value="LDL receptor-like module"/>
    <property type="match status" value="4"/>
</dbReference>
<feature type="disulfide bond" evidence="8">
    <location>
        <begin position="672"/>
        <end position="687"/>
    </location>
</feature>
<feature type="disulfide bond" evidence="8">
    <location>
        <begin position="634"/>
        <end position="649"/>
    </location>
</feature>
<reference evidence="11 12" key="1">
    <citation type="journal article" date="2021" name="BMC Biol.">
        <title>Horizontally acquired antibacterial genes associated with adaptive radiation of ladybird beetles.</title>
        <authorList>
            <person name="Li H.S."/>
            <person name="Tang X.F."/>
            <person name="Huang Y.H."/>
            <person name="Xu Z.Y."/>
            <person name="Chen M.L."/>
            <person name="Du X.Y."/>
            <person name="Qiu B.Y."/>
            <person name="Chen P.T."/>
            <person name="Zhang W."/>
            <person name="Slipinski A."/>
            <person name="Escalona H.E."/>
            <person name="Waterhouse R.M."/>
            <person name="Zwick A."/>
            <person name="Pang H."/>
        </authorList>
    </citation>
    <scope>NUCLEOTIDE SEQUENCE [LARGE SCALE GENOMIC DNA]</scope>
    <source>
        <strain evidence="11">SYSU2018</strain>
    </source>
</reference>
<evidence type="ECO:0000259" key="10">
    <source>
        <dbReference type="PROSITE" id="PS50024"/>
    </source>
</evidence>
<evidence type="ECO:0000256" key="2">
    <source>
        <dbReference type="ARBA" id="ARBA00004308"/>
    </source>
</evidence>
<protein>
    <recommendedName>
        <fullName evidence="10">SEA domain-containing protein</fullName>
    </recommendedName>
</protein>
<feature type="disulfide bond" evidence="8">
    <location>
        <begin position="653"/>
        <end position="665"/>
    </location>
</feature>
<feature type="compositionally biased region" description="Basic and acidic residues" evidence="9">
    <location>
        <begin position="1"/>
        <end position="10"/>
    </location>
</feature>
<feature type="disulfide bond" evidence="8">
    <location>
        <begin position="660"/>
        <end position="678"/>
    </location>
</feature>
<dbReference type="GO" id="GO:0016020">
    <property type="term" value="C:membrane"/>
    <property type="evidence" value="ECO:0007669"/>
    <property type="project" value="UniProtKB-SubCell"/>
</dbReference>
<dbReference type="Proteomes" id="UP001516400">
    <property type="component" value="Unassembled WGS sequence"/>
</dbReference>
<keyword evidence="4" id="KW-0677">Repeat</keyword>
<feature type="disulfide bond" evidence="8">
    <location>
        <begin position="690"/>
        <end position="702"/>
    </location>
</feature>
<comment type="caution">
    <text evidence="8">Lacks conserved residue(s) required for the propagation of feature annotation.</text>
</comment>
<dbReference type="PROSITE" id="PS01209">
    <property type="entry name" value="LDLRA_1"/>
    <property type="match status" value="1"/>
</dbReference>
<feature type="disulfide bond" evidence="8">
    <location>
        <begin position="697"/>
        <end position="715"/>
    </location>
</feature>
<evidence type="ECO:0000313" key="12">
    <source>
        <dbReference type="Proteomes" id="UP001516400"/>
    </source>
</evidence>
<keyword evidence="7 8" id="KW-1015">Disulfide bond</keyword>
<keyword evidence="5" id="KW-1133">Transmembrane helix</keyword>
<feature type="compositionally biased region" description="Low complexity" evidence="9">
    <location>
        <begin position="362"/>
        <end position="378"/>
    </location>
</feature>
<keyword evidence="12" id="KW-1185">Reference proteome</keyword>
<dbReference type="PANTHER" id="PTHR24270:SF62">
    <property type="entry name" value="LOW-DENSITY LIPOPROTEIN RECEPTOR-RELATED PROTEIN 2"/>
    <property type="match status" value="1"/>
</dbReference>
<feature type="compositionally biased region" description="Polar residues" evidence="9">
    <location>
        <begin position="16"/>
        <end position="30"/>
    </location>
</feature>
<dbReference type="PANTHER" id="PTHR24270">
    <property type="entry name" value="LOW-DENSITY LIPOPROTEIN RECEPTOR-RELATED"/>
    <property type="match status" value="1"/>
</dbReference>
<feature type="domain" description="SEA" evidence="10">
    <location>
        <begin position="412"/>
        <end position="526"/>
    </location>
</feature>
<evidence type="ECO:0000256" key="3">
    <source>
        <dbReference type="ARBA" id="ARBA00022692"/>
    </source>
</evidence>
<name>A0ABD2NWM7_9CUCU</name>
<evidence type="ECO:0000256" key="7">
    <source>
        <dbReference type="ARBA" id="ARBA00023157"/>
    </source>
</evidence>
<feature type="disulfide bond" evidence="8">
    <location>
        <begin position="709"/>
        <end position="724"/>
    </location>
</feature>
<evidence type="ECO:0000256" key="6">
    <source>
        <dbReference type="ARBA" id="ARBA00023136"/>
    </source>
</evidence>
<keyword evidence="3" id="KW-0812">Transmembrane</keyword>
<dbReference type="AlphaFoldDB" id="A0ABD2NWM7"/>
<dbReference type="PROSITE" id="PS50068">
    <property type="entry name" value="LDLRA_2"/>
    <property type="match status" value="4"/>
</dbReference>
<feature type="compositionally biased region" description="Polar residues" evidence="9">
    <location>
        <begin position="62"/>
        <end position="73"/>
    </location>
</feature>
<evidence type="ECO:0000256" key="4">
    <source>
        <dbReference type="ARBA" id="ARBA00022737"/>
    </source>
</evidence>
<evidence type="ECO:0000256" key="8">
    <source>
        <dbReference type="PROSITE-ProRule" id="PRU00124"/>
    </source>
</evidence>
<feature type="region of interest" description="Disordered" evidence="9">
    <location>
        <begin position="361"/>
        <end position="406"/>
    </location>
</feature>
<gene>
    <name evidence="11" type="ORF">HHI36_006135</name>
</gene>
<dbReference type="PRINTS" id="PR00261">
    <property type="entry name" value="LDLRECEPTOR"/>
</dbReference>
<accession>A0ABD2NWM7</accession>
<dbReference type="InterPro" id="IPR002172">
    <property type="entry name" value="LDrepeatLR_classA_rpt"/>
</dbReference>
<evidence type="ECO:0000256" key="5">
    <source>
        <dbReference type="ARBA" id="ARBA00022989"/>
    </source>
</evidence>
<proteinExistence type="predicted"/>
<feature type="region of interest" description="Disordered" evidence="9">
    <location>
        <begin position="567"/>
        <end position="612"/>
    </location>
</feature>
<evidence type="ECO:0000256" key="9">
    <source>
        <dbReference type="SAM" id="MobiDB-lite"/>
    </source>
</evidence>
<dbReference type="CDD" id="cd00112">
    <property type="entry name" value="LDLa"/>
    <property type="match status" value="4"/>
</dbReference>
<feature type="compositionally biased region" description="Low complexity" evidence="9">
    <location>
        <begin position="577"/>
        <end position="596"/>
    </location>
</feature>
<dbReference type="GO" id="GO:0016192">
    <property type="term" value="P:vesicle-mediated transport"/>
    <property type="evidence" value="ECO:0007669"/>
    <property type="project" value="UniProtKB-ARBA"/>
</dbReference>
<feature type="disulfide bond" evidence="8">
    <location>
        <begin position="538"/>
        <end position="556"/>
    </location>
</feature>
<evidence type="ECO:0000256" key="1">
    <source>
        <dbReference type="ARBA" id="ARBA00004167"/>
    </source>
</evidence>
<dbReference type="Gene3D" id="4.10.400.10">
    <property type="entry name" value="Low-density Lipoprotein Receptor"/>
    <property type="match status" value="4"/>
</dbReference>
<dbReference type="GO" id="GO:0012505">
    <property type="term" value="C:endomembrane system"/>
    <property type="evidence" value="ECO:0007669"/>
    <property type="project" value="UniProtKB-SubCell"/>
</dbReference>
<dbReference type="EMBL" id="JABFTP020000144">
    <property type="protein sequence ID" value="KAL3282977.1"/>
    <property type="molecule type" value="Genomic_DNA"/>
</dbReference>
<organism evidence="11 12">
    <name type="scientific">Cryptolaemus montrouzieri</name>
    <dbReference type="NCBI Taxonomy" id="559131"/>
    <lineage>
        <taxon>Eukaryota</taxon>
        <taxon>Metazoa</taxon>
        <taxon>Ecdysozoa</taxon>
        <taxon>Arthropoda</taxon>
        <taxon>Hexapoda</taxon>
        <taxon>Insecta</taxon>
        <taxon>Pterygota</taxon>
        <taxon>Neoptera</taxon>
        <taxon>Endopterygota</taxon>
        <taxon>Coleoptera</taxon>
        <taxon>Polyphaga</taxon>
        <taxon>Cucujiformia</taxon>
        <taxon>Coccinelloidea</taxon>
        <taxon>Coccinellidae</taxon>
        <taxon>Scymninae</taxon>
        <taxon>Scymnini</taxon>
        <taxon>Cryptolaemus</taxon>
    </lineage>
</organism>
<dbReference type="InterPro" id="IPR036055">
    <property type="entry name" value="LDL_receptor-like_sf"/>
</dbReference>
<dbReference type="InterPro" id="IPR023415">
    <property type="entry name" value="LDLR_class-A_CS"/>
</dbReference>
<dbReference type="SMART" id="SM00192">
    <property type="entry name" value="LDLa"/>
    <property type="match status" value="4"/>
</dbReference>
<feature type="region of interest" description="Disordered" evidence="9">
    <location>
        <begin position="52"/>
        <end position="97"/>
    </location>
</feature>
<feature type="disulfide bond" evidence="8">
    <location>
        <begin position="550"/>
        <end position="565"/>
    </location>
</feature>